<keyword evidence="2" id="KW-1185">Reference proteome</keyword>
<dbReference type="AlphaFoldDB" id="A0A1B0ZXH4"/>
<evidence type="ECO:0000313" key="1">
    <source>
        <dbReference type="EMBL" id="ANP38780.1"/>
    </source>
</evidence>
<dbReference type="EMBL" id="CP015124">
    <property type="protein sequence ID" value="ANP38780.1"/>
    <property type="molecule type" value="Genomic_DNA"/>
</dbReference>
<dbReference type="Proteomes" id="UP000092565">
    <property type="component" value="Chromosome"/>
</dbReference>
<reference evidence="1 2" key="1">
    <citation type="submission" date="2016-04" db="EMBL/GenBank/DDBJ databases">
        <authorList>
            <person name="Evans L.H."/>
            <person name="Alamgir A."/>
            <person name="Owens N."/>
            <person name="Weber N.D."/>
            <person name="Virtaneva K."/>
            <person name="Barbian K."/>
            <person name="Babar A."/>
            <person name="Rosenke K."/>
        </authorList>
    </citation>
    <scope>NUCLEOTIDE SEQUENCE [LARGE SCALE GENOMIC DNA]</scope>
    <source>
        <strain evidence="1 2">JL2886</strain>
    </source>
</reference>
<organism evidence="1 2">
    <name type="scientific">Phaeobacter gallaeciensis</name>
    <dbReference type="NCBI Taxonomy" id="60890"/>
    <lineage>
        <taxon>Bacteria</taxon>
        <taxon>Pseudomonadati</taxon>
        <taxon>Pseudomonadota</taxon>
        <taxon>Alphaproteobacteria</taxon>
        <taxon>Rhodobacterales</taxon>
        <taxon>Roseobacteraceae</taxon>
        <taxon>Phaeobacter</taxon>
    </lineage>
</organism>
<protein>
    <submittedName>
        <fullName evidence="1">Uncharacterized protein</fullName>
    </submittedName>
</protein>
<evidence type="ECO:0000313" key="2">
    <source>
        <dbReference type="Proteomes" id="UP000092565"/>
    </source>
</evidence>
<sequence length="80" mass="8610">MHLPSANKAPPLPGGCACFGWCLVRAISDCAPQVRVPKHASGPLSCMLFALARVIAVLLRQVGYPEPCHVIPSRSCRKRC</sequence>
<name>A0A1B0ZXH4_9RHOB</name>
<accession>A0A1B0ZXH4</accession>
<gene>
    <name evidence="1" type="ORF">JL2886_03912</name>
</gene>
<proteinExistence type="predicted"/>